<gene>
    <name evidence="2" type="ORF">D9613_008487</name>
</gene>
<evidence type="ECO:0000313" key="3">
    <source>
        <dbReference type="Proteomes" id="UP000521872"/>
    </source>
</evidence>
<sequence length="163" mass="18334">MSMLRRAALLNAAANTPGHQSIPRLEERPPPLRPEHAGHPQFYGFAVDEEWVMTEGCKLIPGYNELQHKPNVQHTIYLLLNALCVKAGIRGRQLQLVSCEAVHVNPNVRVKATTEFMDDGTPFISIFSLCTSSRSSWNERPTLEQIRILTETIGCRPAWYVGI</sequence>
<dbReference type="EMBL" id="JAACJL010000031">
    <property type="protein sequence ID" value="KAF4616666.1"/>
    <property type="molecule type" value="Genomic_DNA"/>
</dbReference>
<name>A0A8H4QSZ6_9AGAR</name>
<dbReference type="AlphaFoldDB" id="A0A8H4QSZ6"/>
<keyword evidence="3" id="KW-1185">Reference proteome</keyword>
<organism evidence="2 3">
    <name type="scientific">Agrocybe pediades</name>
    <dbReference type="NCBI Taxonomy" id="84607"/>
    <lineage>
        <taxon>Eukaryota</taxon>
        <taxon>Fungi</taxon>
        <taxon>Dikarya</taxon>
        <taxon>Basidiomycota</taxon>
        <taxon>Agaricomycotina</taxon>
        <taxon>Agaricomycetes</taxon>
        <taxon>Agaricomycetidae</taxon>
        <taxon>Agaricales</taxon>
        <taxon>Agaricineae</taxon>
        <taxon>Strophariaceae</taxon>
        <taxon>Agrocybe</taxon>
    </lineage>
</organism>
<evidence type="ECO:0000313" key="2">
    <source>
        <dbReference type="EMBL" id="KAF4616666.1"/>
    </source>
</evidence>
<dbReference type="Proteomes" id="UP000521872">
    <property type="component" value="Unassembled WGS sequence"/>
</dbReference>
<accession>A0A8H4QSZ6</accession>
<feature type="compositionally biased region" description="Basic and acidic residues" evidence="1">
    <location>
        <begin position="24"/>
        <end position="38"/>
    </location>
</feature>
<comment type="caution">
    <text evidence="2">The sequence shown here is derived from an EMBL/GenBank/DDBJ whole genome shotgun (WGS) entry which is preliminary data.</text>
</comment>
<reference evidence="2 3" key="1">
    <citation type="submission" date="2019-12" db="EMBL/GenBank/DDBJ databases">
        <authorList>
            <person name="Floudas D."/>
            <person name="Bentzer J."/>
            <person name="Ahren D."/>
            <person name="Johansson T."/>
            <person name="Persson P."/>
            <person name="Tunlid A."/>
        </authorList>
    </citation>
    <scope>NUCLEOTIDE SEQUENCE [LARGE SCALE GENOMIC DNA]</scope>
    <source>
        <strain evidence="2 3">CBS 102.39</strain>
    </source>
</reference>
<proteinExistence type="predicted"/>
<protein>
    <submittedName>
        <fullName evidence="2">Uncharacterized protein</fullName>
    </submittedName>
</protein>
<evidence type="ECO:0000256" key="1">
    <source>
        <dbReference type="SAM" id="MobiDB-lite"/>
    </source>
</evidence>
<feature type="region of interest" description="Disordered" evidence="1">
    <location>
        <begin position="16"/>
        <end position="38"/>
    </location>
</feature>